<evidence type="ECO:0000313" key="2">
    <source>
        <dbReference type="Proteomes" id="UP000639010"/>
    </source>
</evidence>
<proteinExistence type="predicted"/>
<keyword evidence="2" id="KW-1185">Reference proteome</keyword>
<dbReference type="RefSeq" id="WP_192624547.1">
    <property type="nucleotide sequence ID" value="NZ_JADBGG010000030.1"/>
</dbReference>
<name>A0ABR9H7G6_9BACT</name>
<dbReference type="EMBL" id="JADBGG010000030">
    <property type="protein sequence ID" value="MBE1426620.1"/>
    <property type="molecule type" value="Genomic_DNA"/>
</dbReference>
<reference evidence="1 2" key="1">
    <citation type="submission" date="2020-10" db="EMBL/GenBank/DDBJ databases">
        <title>Genomic Encyclopedia of Type Strains, Phase IV (KMG-IV): sequencing the most valuable type-strain genomes for metagenomic binning, comparative biology and taxonomic classification.</title>
        <authorList>
            <person name="Goeker M."/>
        </authorList>
    </citation>
    <scope>NUCLEOTIDE SEQUENCE [LARGE SCALE GENOMIC DNA]</scope>
    <source>
        <strain evidence="1 2">DSM 4194</strain>
    </source>
</reference>
<organism evidence="1 2">
    <name type="scientific">Desulfomicrobium macestii</name>
    <dbReference type="NCBI Taxonomy" id="90731"/>
    <lineage>
        <taxon>Bacteria</taxon>
        <taxon>Pseudomonadati</taxon>
        <taxon>Thermodesulfobacteriota</taxon>
        <taxon>Desulfovibrionia</taxon>
        <taxon>Desulfovibrionales</taxon>
        <taxon>Desulfomicrobiaceae</taxon>
        <taxon>Desulfomicrobium</taxon>
    </lineage>
</organism>
<protein>
    <submittedName>
        <fullName evidence="1">Uncharacterized protein</fullName>
    </submittedName>
</protein>
<sequence>MTKISTIKEAWRIMYQDRTCPPYAVLRDPAQTENVAEHRKGCPFCAMKSTESIDYEAWEELGTQMAHDWPKPQKPSVQVGQIWSLVATKGGWDDRFRHVNPPMVLILDVFEDVSGIRVTQLFDVKALMADGDVDLGPRFGVAEAWNTYALDQADLDSCFGTVGHDDLDSVRNAVLSEAHNVEDDSIVWHFRQLELEVASFMAMEAIGRLMGRQERNAVRQELADAEMVRGKILAFDPRIRLPKVEDGLKMLAEANLPDELMLKAAAVEGEQLPFTVVSIGGPTNPCRGFLAEVLGSDLEDTVIRITGRLPEECREGLLFAWWRRPDIGLEEGVAEFDPSAGIFSAVFPGKSQLDFNIGEPVLLLVQVNDAQD</sequence>
<dbReference type="Proteomes" id="UP000639010">
    <property type="component" value="Unassembled WGS sequence"/>
</dbReference>
<gene>
    <name evidence="1" type="ORF">H4684_003286</name>
</gene>
<comment type="caution">
    <text evidence="1">The sequence shown here is derived from an EMBL/GenBank/DDBJ whole genome shotgun (WGS) entry which is preliminary data.</text>
</comment>
<accession>A0ABR9H7G6</accession>
<evidence type="ECO:0000313" key="1">
    <source>
        <dbReference type="EMBL" id="MBE1426620.1"/>
    </source>
</evidence>